<dbReference type="Proteomes" id="UP000004810">
    <property type="component" value="Unassembled WGS sequence"/>
</dbReference>
<dbReference type="EMBL" id="ADBV01003474">
    <property type="protein sequence ID" value="EJW81651.1"/>
    <property type="molecule type" value="Genomic_DNA"/>
</dbReference>
<name>J9EGR5_WUCBA</name>
<feature type="non-terminal residue" evidence="2">
    <location>
        <position position="1"/>
    </location>
</feature>
<proteinExistence type="predicted"/>
<feature type="compositionally biased region" description="Polar residues" evidence="1">
    <location>
        <begin position="1"/>
        <end position="31"/>
    </location>
</feature>
<protein>
    <submittedName>
        <fullName evidence="2">Uncharacterized protein</fullName>
    </submittedName>
</protein>
<sequence length="346" mass="37651">NKDSSSNKQMATRDSGIPQQALQTSADNKNISGDGDGFLLKKIILDDEGHSKKESGSIVEDAVTGLSYQAYKQDHNYGRRSGNAQKNDGENGEKFPIIGGLASYIGDEISKVPAGHHFRDANLGHFSRLPASTEQIFSRQTSITTTQNYRVPRRGVTQVSANSHSDILFRSRHFVGSGGTFATSASSNKRILRPAHPPNPMISTCRQSIRQIIPASKSVSATVPAYAMAVNATGADSETHATDMSVGLAPFLVPSRRPRPVVRNRARASRQSDKGTELLVQKLVASDPQIDNALHSEKQQSNVFTASRQHHPKSVARNSGIVKQQYIMAEPLEPCHVPRLQHSAQQ</sequence>
<gene>
    <name evidence="2" type="ORF">WUBG_07440</name>
</gene>
<dbReference type="AlphaFoldDB" id="J9EGR5"/>
<organism evidence="2 3">
    <name type="scientific">Wuchereria bancrofti</name>
    <dbReference type="NCBI Taxonomy" id="6293"/>
    <lineage>
        <taxon>Eukaryota</taxon>
        <taxon>Metazoa</taxon>
        <taxon>Ecdysozoa</taxon>
        <taxon>Nematoda</taxon>
        <taxon>Chromadorea</taxon>
        <taxon>Rhabditida</taxon>
        <taxon>Spirurina</taxon>
        <taxon>Spiruromorpha</taxon>
        <taxon>Filarioidea</taxon>
        <taxon>Onchocercidae</taxon>
        <taxon>Wuchereria</taxon>
    </lineage>
</organism>
<accession>J9EGR5</accession>
<feature type="non-terminal residue" evidence="2">
    <location>
        <position position="346"/>
    </location>
</feature>
<evidence type="ECO:0000313" key="3">
    <source>
        <dbReference type="Proteomes" id="UP000004810"/>
    </source>
</evidence>
<evidence type="ECO:0000313" key="2">
    <source>
        <dbReference type="EMBL" id="EJW81651.1"/>
    </source>
</evidence>
<evidence type="ECO:0000256" key="1">
    <source>
        <dbReference type="SAM" id="MobiDB-lite"/>
    </source>
</evidence>
<comment type="caution">
    <text evidence="2">The sequence shown here is derived from an EMBL/GenBank/DDBJ whole genome shotgun (WGS) entry which is preliminary data.</text>
</comment>
<feature type="region of interest" description="Disordered" evidence="1">
    <location>
        <begin position="1"/>
        <end position="34"/>
    </location>
</feature>
<reference evidence="3" key="1">
    <citation type="submission" date="2012-08" db="EMBL/GenBank/DDBJ databases">
        <title>The Genome Sequence of Wuchereria bancrofti.</title>
        <authorList>
            <person name="Nutman T.B."/>
            <person name="Fink D.L."/>
            <person name="Russ C."/>
            <person name="Young S."/>
            <person name="Zeng Q."/>
            <person name="Koehrsen M."/>
            <person name="Alvarado L."/>
            <person name="Berlin A."/>
            <person name="Chapman S.B."/>
            <person name="Chen Z."/>
            <person name="Freedman E."/>
            <person name="Gellesch M."/>
            <person name="Goldberg J."/>
            <person name="Griggs A."/>
            <person name="Gujja S."/>
            <person name="Heilman E.R."/>
            <person name="Heiman D."/>
            <person name="Hepburn T."/>
            <person name="Howarth C."/>
            <person name="Jen D."/>
            <person name="Larson L."/>
            <person name="Lewis B."/>
            <person name="Mehta T."/>
            <person name="Park D."/>
            <person name="Pearson M."/>
            <person name="Roberts A."/>
            <person name="Saif S."/>
            <person name="Shea T."/>
            <person name="Shenoy N."/>
            <person name="Sisk P."/>
            <person name="Stolte C."/>
            <person name="Sykes S."/>
            <person name="Walk T."/>
            <person name="White J."/>
            <person name="Yandava C."/>
            <person name="Haas B."/>
            <person name="Henn M.R."/>
            <person name="Nusbaum C."/>
            <person name="Birren B."/>
        </authorList>
    </citation>
    <scope>NUCLEOTIDE SEQUENCE [LARGE SCALE GENOMIC DNA]</scope>
    <source>
        <strain evidence="3">NA</strain>
    </source>
</reference>